<evidence type="ECO:0000256" key="3">
    <source>
        <dbReference type="ARBA" id="ARBA00023027"/>
    </source>
</evidence>
<keyword evidence="6" id="KW-1185">Reference proteome</keyword>
<dbReference type="InterPro" id="IPR006140">
    <property type="entry name" value="D-isomer_DH_NAD-bd"/>
</dbReference>
<proteinExistence type="inferred from homology"/>
<dbReference type="PANTHER" id="PTHR42789:SF1">
    <property type="entry name" value="D-ISOMER SPECIFIC 2-HYDROXYACID DEHYDROGENASE FAMILY PROTEIN (AFU_ORTHOLOGUE AFUA_6G10090)"/>
    <property type="match status" value="1"/>
</dbReference>
<dbReference type="RefSeq" id="WP_306102613.1">
    <property type="nucleotide sequence ID" value="NZ_CP120983.1"/>
</dbReference>
<gene>
    <name evidence="5" type="ORF">P8A20_00375</name>
</gene>
<evidence type="ECO:0000256" key="1">
    <source>
        <dbReference type="ARBA" id="ARBA00005854"/>
    </source>
</evidence>
<accession>A0ABY9J558</accession>
<dbReference type="InterPro" id="IPR036291">
    <property type="entry name" value="NAD(P)-bd_dom_sf"/>
</dbReference>
<keyword evidence="3" id="KW-0520">NAD</keyword>
<dbReference type="Proteomes" id="UP001224433">
    <property type="component" value="Chromosome"/>
</dbReference>
<comment type="similarity">
    <text evidence="1">Belongs to the D-isomer specific 2-hydroxyacid dehydrogenase family.</text>
</comment>
<evidence type="ECO:0000256" key="2">
    <source>
        <dbReference type="ARBA" id="ARBA00023002"/>
    </source>
</evidence>
<dbReference type="CDD" id="cd12167">
    <property type="entry name" value="2-Hacid_dh_8"/>
    <property type="match status" value="1"/>
</dbReference>
<dbReference type="SUPFAM" id="SSF51735">
    <property type="entry name" value="NAD(P)-binding Rossmann-fold domains"/>
    <property type="match status" value="1"/>
</dbReference>
<evidence type="ECO:0000313" key="6">
    <source>
        <dbReference type="Proteomes" id="UP001224433"/>
    </source>
</evidence>
<organism evidence="5 6">
    <name type="scientific">Streptomyces glycanivorans</name>
    <dbReference type="NCBI Taxonomy" id="3033808"/>
    <lineage>
        <taxon>Bacteria</taxon>
        <taxon>Bacillati</taxon>
        <taxon>Actinomycetota</taxon>
        <taxon>Actinomycetes</taxon>
        <taxon>Kitasatosporales</taxon>
        <taxon>Streptomycetaceae</taxon>
        <taxon>Streptomyces</taxon>
    </lineage>
</organism>
<sequence>MTRPRAVLAMNPPGLPGSLFDEDAFARLRRASDIDTGLVLTELESARSRQALAGADILVAGWDAPVVRAAHLPYVSRLRAVVYAGGVAATCLEDPGSFAARGVVAANARAANSVPVAEYTLAMILLAGKRVLPAARAYRRSRSVPDHPAKHTVPGNYRQTVGIVGASTVGRVVLALLRSFDVDVLLYDPTLTAEQAIGLGARPVPLDELMSSSHVVSLHQPLTPRTRGQIDAGMLALMRDGATLVNTARGAVVDQDALTAELRSGRIDAVLDVTDPEPLPADSGLWSLDNVVLTPHLAGSMGGELHRIGDAVVDEVERFASGRPFAHPEDLAASARARVR</sequence>
<evidence type="ECO:0000313" key="5">
    <source>
        <dbReference type="EMBL" id="WLQ62134.1"/>
    </source>
</evidence>
<name>A0ABY9J558_9ACTN</name>
<dbReference type="Pfam" id="PF02826">
    <property type="entry name" value="2-Hacid_dh_C"/>
    <property type="match status" value="1"/>
</dbReference>
<dbReference type="SUPFAM" id="SSF52283">
    <property type="entry name" value="Formate/glycerate dehydrogenase catalytic domain-like"/>
    <property type="match status" value="1"/>
</dbReference>
<protein>
    <submittedName>
        <fullName evidence="5">Hydroxyacid dehydrogenase</fullName>
    </submittedName>
</protein>
<dbReference type="InterPro" id="IPR050857">
    <property type="entry name" value="D-2-hydroxyacid_DH"/>
</dbReference>
<feature type="domain" description="D-isomer specific 2-hydroxyacid dehydrogenase NAD-binding" evidence="4">
    <location>
        <begin position="122"/>
        <end position="298"/>
    </location>
</feature>
<keyword evidence="2" id="KW-0560">Oxidoreductase</keyword>
<dbReference type="EMBL" id="CP120983">
    <property type="protein sequence ID" value="WLQ62134.1"/>
    <property type="molecule type" value="Genomic_DNA"/>
</dbReference>
<dbReference type="PANTHER" id="PTHR42789">
    <property type="entry name" value="D-ISOMER SPECIFIC 2-HYDROXYACID DEHYDROGENASE FAMILY PROTEIN (AFU_ORTHOLOGUE AFUA_6G10090)"/>
    <property type="match status" value="1"/>
</dbReference>
<reference evidence="5 6" key="1">
    <citation type="submission" date="2023-03" db="EMBL/GenBank/DDBJ databases">
        <title>Isolation and description of six Streptomyces strains from soil environments, able to metabolize different microbial glucans.</title>
        <authorList>
            <person name="Widen T."/>
            <person name="Larsbrink J."/>
        </authorList>
    </citation>
    <scope>NUCLEOTIDE SEQUENCE [LARGE SCALE GENOMIC DNA]</scope>
    <source>
        <strain evidence="5 6">Alt3</strain>
    </source>
</reference>
<dbReference type="Gene3D" id="3.40.50.720">
    <property type="entry name" value="NAD(P)-binding Rossmann-like Domain"/>
    <property type="match status" value="2"/>
</dbReference>
<evidence type="ECO:0000259" key="4">
    <source>
        <dbReference type="Pfam" id="PF02826"/>
    </source>
</evidence>